<dbReference type="AlphaFoldDB" id="A0A9P4GAN0"/>
<comment type="caution">
    <text evidence="2">The sequence shown here is derived from an EMBL/GenBank/DDBJ whole genome shotgun (WGS) entry which is preliminary data.</text>
</comment>
<sequence>MADQEQRRSAHTRRSRLQDSSGPQRSPVPRVQITRLSRRSLLVKFPLPETMGGPRRSPRWELPAVPAARTLPSYDRDSWTRLTMNPNLSRIATAIQGLGLKPVNRRGIPKFESPLIRQLANAISNVAVELPKNVEDLIDAASDVKRLDVDIAALLDRFGVEIWGRNSERTWLSKAHDRSEGYKKDLIFEDPTDQSVLKHHLRMWILLKAFNTLRNGTQLNPKQKHKAEDAQQLAVARDESEIDVTAVQASNLLSLENYWDEKIWRRFVKASPLPFSTFISCLGLKTRLVYGRTIFDHLAAKDLSAEVNNIATRLYIQLSVETLVSYAADPDFLDEEIDVLLYEYAPQIWGMDADRTELLKPGVDDTYVKDLVYEDDEDRKLLWMNIHRWIFARSFKILRQSGSSVEVKQGMIAALNHDNSSPNIFRVPERLYMLTPSSIEDAQEHNKKRNAFTAANYSGPKQPASHETQGSMLKRRETSLSMTENQKLPSKKQKGKDSMPRSSIDKADEEASRVSPFDVSGLTTRFLNYLQNYEQSDSLATSVLNSIDQDLTQVVSTLPVLLNNEPYATIFANLFASWITYRRTILAVRKQVAALPIEQPNEIKAKMTRSRLLTKLRKARDEFVGTKYNGKSAEEVVCLGFGKLQGTAEEGEEVMLTIREGFRKLDDKLVELGDLLGGGNWIMMG</sequence>
<feature type="compositionally biased region" description="Basic and acidic residues" evidence="1">
    <location>
        <begin position="495"/>
        <end position="510"/>
    </location>
</feature>
<keyword evidence="3" id="KW-1185">Reference proteome</keyword>
<dbReference type="RefSeq" id="XP_040784680.1">
    <property type="nucleotide sequence ID" value="XM_040938056.1"/>
</dbReference>
<organism evidence="2 3">
    <name type="scientific">Cucurbitaria berberidis CBS 394.84</name>
    <dbReference type="NCBI Taxonomy" id="1168544"/>
    <lineage>
        <taxon>Eukaryota</taxon>
        <taxon>Fungi</taxon>
        <taxon>Dikarya</taxon>
        <taxon>Ascomycota</taxon>
        <taxon>Pezizomycotina</taxon>
        <taxon>Dothideomycetes</taxon>
        <taxon>Pleosporomycetidae</taxon>
        <taxon>Pleosporales</taxon>
        <taxon>Pleosporineae</taxon>
        <taxon>Cucurbitariaceae</taxon>
        <taxon>Cucurbitaria</taxon>
    </lineage>
</organism>
<dbReference type="Proteomes" id="UP000800039">
    <property type="component" value="Unassembled WGS sequence"/>
</dbReference>
<feature type="region of interest" description="Disordered" evidence="1">
    <location>
        <begin position="477"/>
        <end position="510"/>
    </location>
</feature>
<name>A0A9P4GAN0_9PLEO</name>
<proteinExistence type="predicted"/>
<evidence type="ECO:0000313" key="2">
    <source>
        <dbReference type="EMBL" id="KAF1842117.1"/>
    </source>
</evidence>
<accession>A0A9P4GAN0</accession>
<evidence type="ECO:0000313" key="3">
    <source>
        <dbReference type="Proteomes" id="UP000800039"/>
    </source>
</evidence>
<dbReference type="GeneID" id="63855306"/>
<feature type="compositionally biased region" description="Polar residues" evidence="1">
    <location>
        <begin position="479"/>
        <end position="488"/>
    </location>
</feature>
<dbReference type="OrthoDB" id="3750421at2759"/>
<dbReference type="EMBL" id="ML976618">
    <property type="protein sequence ID" value="KAF1842117.1"/>
    <property type="molecule type" value="Genomic_DNA"/>
</dbReference>
<reference evidence="2" key="1">
    <citation type="submission" date="2020-01" db="EMBL/GenBank/DDBJ databases">
        <authorList>
            <consortium name="DOE Joint Genome Institute"/>
            <person name="Haridas S."/>
            <person name="Albert R."/>
            <person name="Binder M."/>
            <person name="Bloem J."/>
            <person name="Labutti K."/>
            <person name="Salamov A."/>
            <person name="Andreopoulos B."/>
            <person name="Baker S.E."/>
            <person name="Barry K."/>
            <person name="Bills G."/>
            <person name="Bluhm B.H."/>
            <person name="Cannon C."/>
            <person name="Castanera R."/>
            <person name="Culley D.E."/>
            <person name="Daum C."/>
            <person name="Ezra D."/>
            <person name="Gonzalez J.B."/>
            <person name="Henrissat B."/>
            <person name="Kuo A."/>
            <person name="Liang C."/>
            <person name="Lipzen A."/>
            <person name="Lutzoni F."/>
            <person name="Magnuson J."/>
            <person name="Mondo S."/>
            <person name="Nolan M."/>
            <person name="Ohm R."/>
            <person name="Pangilinan J."/>
            <person name="Park H.-J."/>
            <person name="Ramirez L."/>
            <person name="Alfaro M."/>
            <person name="Sun H."/>
            <person name="Tritt A."/>
            <person name="Yoshinaga Y."/>
            <person name="Zwiers L.-H."/>
            <person name="Turgeon B.G."/>
            <person name="Goodwin S.B."/>
            <person name="Spatafora J.W."/>
            <person name="Crous P.W."/>
            <person name="Grigoriev I.V."/>
        </authorList>
    </citation>
    <scope>NUCLEOTIDE SEQUENCE</scope>
    <source>
        <strain evidence="2">CBS 394.84</strain>
    </source>
</reference>
<feature type="region of interest" description="Disordered" evidence="1">
    <location>
        <begin position="1"/>
        <end position="30"/>
    </location>
</feature>
<evidence type="ECO:0000256" key="1">
    <source>
        <dbReference type="SAM" id="MobiDB-lite"/>
    </source>
</evidence>
<gene>
    <name evidence="2" type="ORF">K460DRAFT_420068</name>
</gene>
<protein>
    <submittedName>
        <fullName evidence="2">Uncharacterized protein</fullName>
    </submittedName>
</protein>